<accession>A0A345CYS8</accession>
<dbReference type="InterPro" id="IPR043129">
    <property type="entry name" value="ATPase_NBD"/>
</dbReference>
<evidence type="ECO:0000313" key="2">
    <source>
        <dbReference type="Proteomes" id="UP000264980"/>
    </source>
</evidence>
<organism evidence="1 2">
    <name type="scientific">Erwinia tracheiphila</name>
    <dbReference type="NCBI Taxonomy" id="65700"/>
    <lineage>
        <taxon>Bacteria</taxon>
        <taxon>Pseudomonadati</taxon>
        <taxon>Pseudomonadota</taxon>
        <taxon>Gammaproteobacteria</taxon>
        <taxon>Enterobacterales</taxon>
        <taxon>Erwiniaceae</taxon>
        <taxon>Erwinia</taxon>
    </lineage>
</organism>
<gene>
    <name evidence="1" type="ORF">AV903_25540</name>
</gene>
<proteinExistence type="predicted"/>
<dbReference type="Gene3D" id="3.30.420.40">
    <property type="match status" value="1"/>
</dbReference>
<dbReference type="SUPFAM" id="SSF53067">
    <property type="entry name" value="Actin-like ATPase domain"/>
    <property type="match status" value="1"/>
</dbReference>
<evidence type="ECO:0000313" key="1">
    <source>
        <dbReference type="EMBL" id="AXF78595.1"/>
    </source>
</evidence>
<dbReference type="Proteomes" id="UP000264980">
    <property type="component" value="Chromosome"/>
</dbReference>
<dbReference type="RefSeq" id="WP_233479086.1">
    <property type="nucleotide sequence ID" value="NZ_CP013970.1"/>
</dbReference>
<dbReference type="EMBL" id="CP013970">
    <property type="protein sequence ID" value="AXF78595.1"/>
    <property type="molecule type" value="Genomic_DNA"/>
</dbReference>
<name>A0A345CYS8_9GAMM</name>
<dbReference type="AlphaFoldDB" id="A0A345CYS8"/>
<sequence length="147" mass="15357">MQAEFLPGIDGGGTHCRARPTSTGGSVLTECAQGPANVFSDFHTALLTLRSLFEQTVNVAGLTPAIWRKTSAVLGLAGANVLSVSARLHYVSFPFSQVTLLSDVEIACIGAYGGEPGTVLIVGTGSQGVIWSGECFRHDWRLGHGAL</sequence>
<evidence type="ECO:0008006" key="3">
    <source>
        <dbReference type="Google" id="ProtNLM"/>
    </source>
</evidence>
<protein>
    <recommendedName>
        <fullName evidence="3">ATPase BadF/BadG/BcrA/BcrD type domain-containing protein</fullName>
    </recommendedName>
</protein>
<reference evidence="1 2" key="1">
    <citation type="submission" date="2016-01" db="EMBL/GenBank/DDBJ databases">
        <authorList>
            <person name="Oliw E.H."/>
        </authorList>
    </citation>
    <scope>NUCLEOTIDE SEQUENCE [LARGE SCALE GENOMIC DNA]</scope>
    <source>
        <strain evidence="1 2">MDcuke</strain>
    </source>
</reference>